<evidence type="ECO:0000313" key="3">
    <source>
        <dbReference type="Proteomes" id="UP000324832"/>
    </source>
</evidence>
<gene>
    <name evidence="2" type="ORF">LSINAPIS_LOCUS14169</name>
</gene>
<name>A0A5E4R390_9NEOP</name>
<proteinExistence type="predicted"/>
<dbReference type="InterPro" id="IPR050517">
    <property type="entry name" value="DDR_Repair_Kinase"/>
</dbReference>
<evidence type="ECO:0000259" key="1">
    <source>
        <dbReference type="PROSITE" id="PS51190"/>
    </source>
</evidence>
<dbReference type="PANTHER" id="PTHR11139">
    <property type="entry name" value="ATAXIA TELANGIECTASIA MUTATED ATM -RELATED"/>
    <property type="match status" value="1"/>
</dbReference>
<reference evidence="2 3" key="1">
    <citation type="submission" date="2017-07" db="EMBL/GenBank/DDBJ databases">
        <authorList>
            <person name="Talla V."/>
            <person name="Backstrom N."/>
        </authorList>
    </citation>
    <scope>NUCLEOTIDE SEQUENCE [LARGE SCALE GENOMIC DNA]</scope>
</reference>
<feature type="domain" description="FATC" evidence="1">
    <location>
        <begin position="31"/>
        <end position="63"/>
    </location>
</feature>
<dbReference type="GO" id="GO:0005634">
    <property type="term" value="C:nucleus"/>
    <property type="evidence" value="ECO:0007669"/>
    <property type="project" value="TreeGrafter"/>
</dbReference>
<dbReference type="EMBL" id="FZQP02006860">
    <property type="protein sequence ID" value="VVD04411.1"/>
    <property type="molecule type" value="Genomic_DNA"/>
</dbReference>
<evidence type="ECO:0000313" key="2">
    <source>
        <dbReference type="EMBL" id="VVD04411.1"/>
    </source>
</evidence>
<keyword evidence="3" id="KW-1185">Reference proteome</keyword>
<dbReference type="Proteomes" id="UP000324832">
    <property type="component" value="Unassembled WGS sequence"/>
</dbReference>
<dbReference type="InterPro" id="IPR003152">
    <property type="entry name" value="FATC_dom"/>
</dbReference>
<dbReference type="AlphaFoldDB" id="A0A5E4R390"/>
<dbReference type="GO" id="GO:0004674">
    <property type="term" value="F:protein serine/threonine kinase activity"/>
    <property type="evidence" value="ECO:0007669"/>
    <property type="project" value="TreeGrafter"/>
</dbReference>
<sequence>MQCLKQRNSVGAGVWRRVRLKLEGRELPANMRASPHEQVEYIISEACSIDNLCLMYEGWMAWV</sequence>
<dbReference type="PROSITE" id="PS51190">
    <property type="entry name" value="FATC"/>
    <property type="match status" value="1"/>
</dbReference>
<organism evidence="2 3">
    <name type="scientific">Leptidea sinapis</name>
    <dbReference type="NCBI Taxonomy" id="189913"/>
    <lineage>
        <taxon>Eukaryota</taxon>
        <taxon>Metazoa</taxon>
        <taxon>Ecdysozoa</taxon>
        <taxon>Arthropoda</taxon>
        <taxon>Hexapoda</taxon>
        <taxon>Insecta</taxon>
        <taxon>Pterygota</taxon>
        <taxon>Neoptera</taxon>
        <taxon>Endopterygota</taxon>
        <taxon>Lepidoptera</taxon>
        <taxon>Glossata</taxon>
        <taxon>Ditrysia</taxon>
        <taxon>Papilionoidea</taxon>
        <taxon>Pieridae</taxon>
        <taxon>Dismorphiinae</taxon>
        <taxon>Leptidea</taxon>
    </lineage>
</organism>
<accession>A0A5E4R390</accession>
<dbReference type="SMART" id="SM01343">
    <property type="entry name" value="FATC"/>
    <property type="match status" value="1"/>
</dbReference>
<protein>
    <recommendedName>
        <fullName evidence="1">FATC domain-containing protein</fullName>
    </recommendedName>
</protein>
<dbReference type="Pfam" id="PF02260">
    <property type="entry name" value="FATC"/>
    <property type="match status" value="1"/>
</dbReference>